<dbReference type="EC" id="2.4.-.-" evidence="3"/>
<dbReference type="RefSeq" id="WP_223419263.1">
    <property type="nucleotide sequence ID" value="NZ_JAIPME010000002.1"/>
</dbReference>
<reference evidence="3 4" key="1">
    <citation type="submission" date="2021-08" db="EMBL/GenBank/DDBJ databases">
        <title>FDA dAtabase for Regulatory Grade micrObial Sequences (FDA-ARGOS): Supporting development and validation of Infectious Disease Dx tests.</title>
        <authorList>
            <person name="Sproer C."/>
            <person name="Gronow S."/>
            <person name="Severitt S."/>
            <person name="Schroder I."/>
            <person name="Tallon L."/>
            <person name="Sadzewicz L."/>
            <person name="Zhao X."/>
            <person name="Boylan J."/>
            <person name="Ott S."/>
            <person name="Bowen H."/>
            <person name="Vavikolanu K."/>
            <person name="Hazen T."/>
            <person name="Aluvathingal J."/>
            <person name="Nadendla S."/>
            <person name="Lowell S."/>
            <person name="Myers T."/>
            <person name="Yan Y."/>
            <person name="Sichtig H."/>
        </authorList>
    </citation>
    <scope>NUCLEOTIDE SEQUENCE [LARGE SCALE GENOMIC DNA]</scope>
    <source>
        <strain evidence="3 4">FDAARGOS_1460</strain>
    </source>
</reference>
<keyword evidence="4" id="KW-1185">Reference proteome</keyword>
<keyword evidence="3" id="KW-0328">Glycosyltransferase</keyword>
<sequence length="359" mass="41126">MIRVVHVLGDLSVGGVESFIMSIYRRIDREKIQFDFIVHKLENDAYREEIERLGGRIFILDRLDFKNPLKYIRDLDEILENHKEISILHCHFRGTEALILKKAKKHGLMTISHNHGAQKYSKFKSLIRSIFKKDVIKYSDLKFACSDEVGNEFYSKGNFIKINNGIDLEKYKFDEDIRQKIRSELSLSDKYVLINVGSLSDIKNQKFLIGLMPDLLEKNPDIRLVLVGDGPKKSELKDLSKDLSVKDQVIFLGNSDRVNELLMASDIFLFPSLREGLGIAAVEAQASGLVTLLSTNVPRDTGLTSSARFIDLDREKWIDQIINNKLDRQDNIDQIRSKGYDISASASELSRIYKNLSKK</sequence>
<dbReference type="PANTHER" id="PTHR45947:SF3">
    <property type="entry name" value="SULFOQUINOVOSYL TRANSFERASE SQD2"/>
    <property type="match status" value="1"/>
</dbReference>
<dbReference type="GO" id="GO:0016757">
    <property type="term" value="F:glycosyltransferase activity"/>
    <property type="evidence" value="ECO:0007669"/>
    <property type="project" value="UniProtKB-KW"/>
</dbReference>
<accession>A0ABS7SZ48</accession>
<feature type="domain" description="Glycosyltransferase subfamily 4-like N-terminal" evidence="2">
    <location>
        <begin position="13"/>
        <end position="170"/>
    </location>
</feature>
<dbReference type="InterPro" id="IPR028098">
    <property type="entry name" value="Glyco_trans_4-like_N"/>
</dbReference>
<comment type="caution">
    <text evidence="3">The sequence shown here is derived from an EMBL/GenBank/DDBJ whole genome shotgun (WGS) entry which is preliminary data.</text>
</comment>
<evidence type="ECO:0000313" key="3">
    <source>
        <dbReference type="EMBL" id="MBZ2386804.1"/>
    </source>
</evidence>
<dbReference type="Pfam" id="PF13439">
    <property type="entry name" value="Glyco_transf_4"/>
    <property type="match status" value="1"/>
</dbReference>
<dbReference type="Proteomes" id="UP000734271">
    <property type="component" value="Unassembled WGS sequence"/>
</dbReference>
<evidence type="ECO:0000313" key="4">
    <source>
        <dbReference type="Proteomes" id="UP000734271"/>
    </source>
</evidence>
<feature type="domain" description="Glycosyl transferase family 1" evidence="1">
    <location>
        <begin position="179"/>
        <end position="294"/>
    </location>
</feature>
<name>A0ABS7SZ48_9FIRM</name>
<proteinExistence type="predicted"/>
<dbReference type="EMBL" id="JAIPME010000002">
    <property type="protein sequence ID" value="MBZ2386804.1"/>
    <property type="molecule type" value="Genomic_DNA"/>
</dbReference>
<dbReference type="Gene3D" id="3.40.50.2000">
    <property type="entry name" value="Glycogen Phosphorylase B"/>
    <property type="match status" value="2"/>
</dbReference>
<organism evidence="3 4">
    <name type="scientific">Anaerococcus murdochii</name>
    <dbReference type="NCBI Taxonomy" id="411577"/>
    <lineage>
        <taxon>Bacteria</taxon>
        <taxon>Bacillati</taxon>
        <taxon>Bacillota</taxon>
        <taxon>Tissierellia</taxon>
        <taxon>Tissierellales</taxon>
        <taxon>Peptoniphilaceae</taxon>
        <taxon>Anaerococcus</taxon>
    </lineage>
</organism>
<dbReference type="InterPro" id="IPR050194">
    <property type="entry name" value="Glycosyltransferase_grp1"/>
</dbReference>
<gene>
    <name evidence="3" type="ORF">K8P03_05865</name>
</gene>
<keyword evidence="3" id="KW-0808">Transferase</keyword>
<evidence type="ECO:0000259" key="2">
    <source>
        <dbReference type="Pfam" id="PF13439"/>
    </source>
</evidence>
<dbReference type="SUPFAM" id="SSF53756">
    <property type="entry name" value="UDP-Glycosyltransferase/glycogen phosphorylase"/>
    <property type="match status" value="1"/>
</dbReference>
<dbReference type="PANTHER" id="PTHR45947">
    <property type="entry name" value="SULFOQUINOVOSYL TRANSFERASE SQD2"/>
    <property type="match status" value="1"/>
</dbReference>
<dbReference type="InterPro" id="IPR001296">
    <property type="entry name" value="Glyco_trans_1"/>
</dbReference>
<evidence type="ECO:0000259" key="1">
    <source>
        <dbReference type="Pfam" id="PF00534"/>
    </source>
</evidence>
<dbReference type="Pfam" id="PF00534">
    <property type="entry name" value="Glycos_transf_1"/>
    <property type="match status" value="1"/>
</dbReference>
<protein>
    <submittedName>
        <fullName evidence="3">Glycosyltransferase</fullName>
        <ecNumber evidence="3">2.4.-.-</ecNumber>
    </submittedName>
</protein>